<accession>A0A5E6M8I9</accession>
<proteinExistence type="predicted"/>
<name>A0A5E6M8I9_9BACT</name>
<dbReference type="Proteomes" id="UP000381693">
    <property type="component" value="Unassembled WGS sequence"/>
</dbReference>
<comment type="caution">
    <text evidence="1">The sequence shown here is derived from an EMBL/GenBank/DDBJ whole genome shotgun (WGS) entry which is preliminary data.</text>
</comment>
<keyword evidence="2" id="KW-1185">Reference proteome</keyword>
<dbReference type="EMBL" id="CABFUZ020000089">
    <property type="protein sequence ID" value="VVM05486.1"/>
    <property type="molecule type" value="Genomic_DNA"/>
</dbReference>
<evidence type="ECO:0000313" key="2">
    <source>
        <dbReference type="Proteomes" id="UP000381693"/>
    </source>
</evidence>
<dbReference type="AlphaFoldDB" id="A0A5E6M8I9"/>
<evidence type="ECO:0000313" key="1">
    <source>
        <dbReference type="EMBL" id="VVM05486.1"/>
    </source>
</evidence>
<reference evidence="1" key="1">
    <citation type="submission" date="2019-09" db="EMBL/GenBank/DDBJ databases">
        <authorList>
            <person name="Cremers G."/>
        </authorList>
    </citation>
    <scope>NUCLEOTIDE SEQUENCE [LARGE SCALE GENOMIC DNA]</scope>
    <source>
        <strain evidence="1">3B</strain>
    </source>
</reference>
<sequence length="188" mass="20971">MLLAEAGGIALERLRIVADGLLVPAQKQPIAAQLFLVIGQAFGMKTLIFLQLGDIVHHPSCLVKIFLLVLLEPTKLGFEPLFFLWRLASDFLGLLPKLVKGFSGFRGSGGRFPLQRILPANRMSRRVLPGFPVFIGSLHEIAILVDLFSQFREIFLKRVDFFVERGQEAVGGERLWILDRGLFGLVFG</sequence>
<gene>
    <name evidence="1" type="ORF">MAMC_00618</name>
</gene>
<organism evidence="1 2">
    <name type="scientific">Methylacidimicrobium cyclopophantes</name>
    <dbReference type="NCBI Taxonomy" id="1041766"/>
    <lineage>
        <taxon>Bacteria</taxon>
        <taxon>Pseudomonadati</taxon>
        <taxon>Verrucomicrobiota</taxon>
        <taxon>Methylacidimicrobium</taxon>
    </lineage>
</organism>
<protein>
    <submittedName>
        <fullName evidence="1">Uncharacterized protein</fullName>
    </submittedName>
</protein>